<name>A0A832G277_9BACT</name>
<dbReference type="CDD" id="cd04647">
    <property type="entry name" value="LbH_MAT_like"/>
    <property type="match status" value="1"/>
</dbReference>
<dbReference type="EMBL" id="DSVI01000007">
    <property type="protein sequence ID" value="HGT47648.1"/>
    <property type="molecule type" value="Genomic_DNA"/>
</dbReference>
<gene>
    <name evidence="3" type="ORF">ENS56_06410</name>
</gene>
<keyword evidence="3" id="KW-0012">Acyltransferase</keyword>
<dbReference type="SUPFAM" id="SSF51161">
    <property type="entry name" value="Trimeric LpxA-like enzymes"/>
    <property type="match status" value="1"/>
</dbReference>
<evidence type="ECO:0000313" key="3">
    <source>
        <dbReference type="EMBL" id="HGT47648.1"/>
    </source>
</evidence>
<accession>A0A832G277</accession>
<dbReference type="InterPro" id="IPR011004">
    <property type="entry name" value="Trimer_LpxA-like_sf"/>
</dbReference>
<dbReference type="AlphaFoldDB" id="A0A832G277"/>
<keyword evidence="2 3" id="KW-0808">Transferase</keyword>
<dbReference type="Pfam" id="PF00132">
    <property type="entry name" value="Hexapep"/>
    <property type="match status" value="1"/>
</dbReference>
<dbReference type="GO" id="GO:0008374">
    <property type="term" value="F:O-acyltransferase activity"/>
    <property type="evidence" value="ECO:0007669"/>
    <property type="project" value="TreeGrafter"/>
</dbReference>
<evidence type="ECO:0000256" key="1">
    <source>
        <dbReference type="ARBA" id="ARBA00007274"/>
    </source>
</evidence>
<dbReference type="Gene3D" id="2.160.10.10">
    <property type="entry name" value="Hexapeptide repeat proteins"/>
    <property type="match status" value="1"/>
</dbReference>
<proteinExistence type="inferred from homology"/>
<organism evidence="3">
    <name type="scientific">Ignavibacterium album</name>
    <dbReference type="NCBI Taxonomy" id="591197"/>
    <lineage>
        <taxon>Bacteria</taxon>
        <taxon>Pseudomonadati</taxon>
        <taxon>Ignavibacteriota</taxon>
        <taxon>Ignavibacteria</taxon>
        <taxon>Ignavibacteriales</taxon>
        <taxon>Ignavibacteriaceae</taxon>
        <taxon>Ignavibacterium</taxon>
    </lineage>
</organism>
<dbReference type="PANTHER" id="PTHR23416:SF23">
    <property type="entry name" value="ACETYLTRANSFERASE C18B11.09C-RELATED"/>
    <property type="match status" value="1"/>
</dbReference>
<comment type="similarity">
    <text evidence="1">Belongs to the transferase hexapeptide repeat family.</text>
</comment>
<sequence>MLRKTFNRLLHSIAFVVPFGNSFRPFLHRLTGCKIGKNVWISKFVYIDDNHPECIEIGDNSTIGLRTSIFAHTYFGPPKKNNPDKVIIGKNVYIGPHCLILPNVKIGDNSVIKGGTVVTRNVPPNTLYGYQNPEALAVVTVPLTPEHGYEEFLKGLRPIRKNKNQKDKE</sequence>
<protein>
    <submittedName>
        <fullName evidence="3">Acyltransferase</fullName>
    </submittedName>
</protein>
<dbReference type="PANTHER" id="PTHR23416">
    <property type="entry name" value="SIALIC ACID SYNTHASE-RELATED"/>
    <property type="match status" value="1"/>
</dbReference>
<comment type="caution">
    <text evidence="3">The sequence shown here is derived from an EMBL/GenBank/DDBJ whole genome shotgun (WGS) entry which is preliminary data.</text>
</comment>
<evidence type="ECO:0000256" key="2">
    <source>
        <dbReference type="ARBA" id="ARBA00022679"/>
    </source>
</evidence>
<reference evidence="3" key="1">
    <citation type="journal article" date="2020" name="mSystems">
        <title>Genome- and Community-Level Interaction Insights into Carbon Utilization and Element Cycling Functions of Hydrothermarchaeota in Hydrothermal Sediment.</title>
        <authorList>
            <person name="Zhou Z."/>
            <person name="Liu Y."/>
            <person name="Xu W."/>
            <person name="Pan J."/>
            <person name="Luo Z.H."/>
            <person name="Li M."/>
        </authorList>
    </citation>
    <scope>NUCLEOTIDE SEQUENCE [LARGE SCALE GENOMIC DNA]</scope>
    <source>
        <strain evidence="3">SpSt-500</strain>
    </source>
</reference>
<dbReference type="InterPro" id="IPR001451">
    <property type="entry name" value="Hexapep"/>
</dbReference>
<dbReference type="InterPro" id="IPR051159">
    <property type="entry name" value="Hexapeptide_acetyltransf"/>
</dbReference>